<evidence type="ECO:0000313" key="2">
    <source>
        <dbReference type="Proteomes" id="UP001304300"/>
    </source>
</evidence>
<gene>
    <name evidence="1" type="ORF">RZN69_16255</name>
</gene>
<organism evidence="1 2">
    <name type="scientific">Rubellicoccus peritrichatus</name>
    <dbReference type="NCBI Taxonomy" id="3080537"/>
    <lineage>
        <taxon>Bacteria</taxon>
        <taxon>Pseudomonadati</taxon>
        <taxon>Verrucomicrobiota</taxon>
        <taxon>Opitutia</taxon>
        <taxon>Puniceicoccales</taxon>
        <taxon>Cerasicoccaceae</taxon>
        <taxon>Rubellicoccus</taxon>
    </lineage>
</organism>
<proteinExistence type="predicted"/>
<keyword evidence="2" id="KW-1185">Reference proteome</keyword>
<reference evidence="1 2" key="1">
    <citation type="submission" date="2023-10" db="EMBL/GenBank/DDBJ databases">
        <title>Rubellicoccus peritrichatus gen. nov., sp. nov., isolated from an algae of coral reef tank.</title>
        <authorList>
            <person name="Luo J."/>
        </authorList>
    </citation>
    <scope>NUCLEOTIDE SEQUENCE [LARGE SCALE GENOMIC DNA]</scope>
    <source>
        <strain evidence="1 2">CR14</strain>
    </source>
</reference>
<dbReference type="RefSeq" id="WP_317832310.1">
    <property type="nucleotide sequence ID" value="NZ_CP136920.1"/>
</dbReference>
<dbReference type="EMBL" id="CP136920">
    <property type="protein sequence ID" value="WOO40175.1"/>
    <property type="molecule type" value="Genomic_DNA"/>
</dbReference>
<protein>
    <submittedName>
        <fullName evidence="1">Uncharacterized protein</fullName>
    </submittedName>
</protein>
<dbReference type="KEGG" id="puo:RZN69_16255"/>
<name>A0AAQ3L6F4_9BACT</name>
<dbReference type="SUPFAM" id="SSF63829">
    <property type="entry name" value="Calcium-dependent phosphotriesterase"/>
    <property type="match status" value="1"/>
</dbReference>
<evidence type="ECO:0000313" key="1">
    <source>
        <dbReference type="EMBL" id="WOO40175.1"/>
    </source>
</evidence>
<dbReference type="AlphaFoldDB" id="A0AAQ3L6F4"/>
<dbReference type="Proteomes" id="UP001304300">
    <property type="component" value="Chromosome"/>
</dbReference>
<accession>A0AAQ3L6F4</accession>
<sequence length="490" mass="52719">MREIDGNVVAFHSGGTLNVEALTLDVALSLDPGNQTVGNINPNAKSIRVGSLAFDTYRGGVFSGNSIGIGNSTLSSNTSGESLGIWGGLPGIQVPIDYASGSFISPASTIWEGHTFSSLGLIPGTYEHSWGSGANKDSLILVIQNFSDSVAIGSLAQDALITVNEFTGSPNAPKYVARYSKEGDFIGRVFDVPNNGRNAGDLVIGRFGGIHVHNYANDGMEIVSHYLDRDATTSRFIDNLTLEFGGIATVDDFLFLADSGGLSQGMEKLDLLTYESSAYLNYTNGIKDVNIGLDGTLYVIPAGSSTSRILVYDADTLEYVTRFSVPSARHEAIAGAEDGTFFLAGWDGVIRHFDRTGTLLNSLEVPMPLVQSFTDIDIKTDGEIALGTFFSDARLVLTNYNLDSYTAVIDSDSANWASSTYVTWADENLEPAINLSQSSDSTYINYKGILQESTDLKIWRDAESQGPNPIIHNGMESSMFFRAREIEDAQ</sequence>